<dbReference type="InterPro" id="IPR023563">
    <property type="entry name" value="Ribosomal_uL13_CS"/>
</dbReference>
<dbReference type="SUPFAM" id="SSF52161">
    <property type="entry name" value="Ribosomal protein L13"/>
    <property type="match status" value="1"/>
</dbReference>
<dbReference type="PANTHER" id="PTHR11545:SF2">
    <property type="entry name" value="LARGE RIBOSOMAL SUBUNIT PROTEIN UL13M"/>
    <property type="match status" value="1"/>
</dbReference>
<evidence type="ECO:0000256" key="6">
    <source>
        <dbReference type="HAMAP-Rule" id="MF_01366"/>
    </source>
</evidence>
<dbReference type="FunFam" id="3.90.1180.10:FF:000001">
    <property type="entry name" value="50S ribosomal protein L13"/>
    <property type="match status" value="1"/>
</dbReference>
<organism evidence="9 10">
    <name type="scientific">SAR86 cluster bacterium BACL1 MAG-120920-bin57</name>
    <dbReference type="NCBI Taxonomy" id="1655571"/>
    <lineage>
        <taxon>Bacteria</taxon>
        <taxon>Pseudomonadati</taxon>
        <taxon>Pseudomonadota</taxon>
        <taxon>Gammaproteobacteria</taxon>
        <taxon>SAR86 cluster</taxon>
    </lineage>
</organism>
<dbReference type="GO" id="GO:0003735">
    <property type="term" value="F:structural constituent of ribosome"/>
    <property type="evidence" value="ECO:0007669"/>
    <property type="project" value="InterPro"/>
</dbReference>
<protein>
    <recommendedName>
        <fullName evidence="5 6">Large ribosomal subunit protein uL13</fullName>
    </recommendedName>
</protein>
<dbReference type="AlphaFoldDB" id="A0A0R2PU75"/>
<evidence type="ECO:0000256" key="8">
    <source>
        <dbReference type="RuleBase" id="RU003878"/>
    </source>
</evidence>
<dbReference type="Proteomes" id="UP000050874">
    <property type="component" value="Unassembled WGS sequence"/>
</dbReference>
<evidence type="ECO:0000256" key="5">
    <source>
        <dbReference type="ARBA" id="ARBA00035201"/>
    </source>
</evidence>
<comment type="similarity">
    <text evidence="1 6 7">Belongs to the universal ribosomal protein uL13 family.</text>
</comment>
<dbReference type="InterPro" id="IPR005822">
    <property type="entry name" value="Ribosomal_uL13"/>
</dbReference>
<dbReference type="PROSITE" id="PS00783">
    <property type="entry name" value="RIBOSOMAL_L13"/>
    <property type="match status" value="1"/>
</dbReference>
<dbReference type="GO" id="GO:0022625">
    <property type="term" value="C:cytosolic large ribosomal subunit"/>
    <property type="evidence" value="ECO:0007669"/>
    <property type="project" value="TreeGrafter"/>
</dbReference>
<evidence type="ECO:0000256" key="4">
    <source>
        <dbReference type="ARBA" id="ARBA00023274"/>
    </source>
</evidence>
<comment type="subunit">
    <text evidence="2 6">Part of the 50S ribosomal subunit.</text>
</comment>
<dbReference type="InterPro" id="IPR005823">
    <property type="entry name" value="Ribosomal_uL13_bac-type"/>
</dbReference>
<keyword evidence="4 6" id="KW-0687">Ribonucleoprotein</keyword>
<reference evidence="10" key="1">
    <citation type="submission" date="2015-10" db="EMBL/GenBank/DDBJ databases">
        <title>Metagenome-Assembled Genomes uncover a global brackish microbiome.</title>
        <authorList>
            <person name="Hugerth L.W."/>
            <person name="Larsson J."/>
            <person name="Alneberg J."/>
            <person name="Lindh M.V."/>
            <person name="Legrand C."/>
            <person name="Pinhassi J."/>
            <person name="Andersson A."/>
        </authorList>
    </citation>
    <scope>NUCLEOTIDE SEQUENCE [LARGE SCALE GENOMIC DNA]</scope>
</reference>
<dbReference type="PIRSF" id="PIRSF002181">
    <property type="entry name" value="Ribosomal_L13"/>
    <property type="match status" value="1"/>
</dbReference>
<comment type="function">
    <text evidence="6 8">This protein is one of the early assembly proteins of the 50S ribosomal subunit, although it is not seen to bind rRNA by itself. It is important during the early stages of 50S assembly.</text>
</comment>
<dbReference type="HAMAP" id="MF_01366">
    <property type="entry name" value="Ribosomal_uL13"/>
    <property type="match status" value="1"/>
</dbReference>
<name>A0A0R2PU75_9GAMM</name>
<evidence type="ECO:0000256" key="7">
    <source>
        <dbReference type="RuleBase" id="RU003877"/>
    </source>
</evidence>
<dbReference type="NCBIfam" id="TIGR01066">
    <property type="entry name" value="rplM_bact"/>
    <property type="match status" value="1"/>
</dbReference>
<dbReference type="GO" id="GO:0006412">
    <property type="term" value="P:translation"/>
    <property type="evidence" value="ECO:0007669"/>
    <property type="project" value="UniProtKB-UniRule"/>
</dbReference>
<proteinExistence type="inferred from homology"/>
<dbReference type="PANTHER" id="PTHR11545">
    <property type="entry name" value="RIBOSOMAL PROTEIN L13"/>
    <property type="match status" value="1"/>
</dbReference>
<sequence length="144" mass="16502">MKTLSLRKEDATHDWFIVDASDKILGRLATKIADRLRGKDKPTFTPHTDGGDFVIVINAEKIKVTGNKLEDKKYYTHTLYPGGLKTKIFKDVLETKPEYIIEEAVKGMLPKNKLGKQIFKKLKVFKGSDHPHESQQPKIWEPKI</sequence>
<keyword evidence="3 6" id="KW-0689">Ribosomal protein</keyword>
<dbReference type="GO" id="GO:0003729">
    <property type="term" value="F:mRNA binding"/>
    <property type="evidence" value="ECO:0007669"/>
    <property type="project" value="UniProtKB-ARBA"/>
</dbReference>
<evidence type="ECO:0000256" key="1">
    <source>
        <dbReference type="ARBA" id="ARBA00006227"/>
    </source>
</evidence>
<evidence type="ECO:0000256" key="2">
    <source>
        <dbReference type="ARBA" id="ARBA00011838"/>
    </source>
</evidence>
<evidence type="ECO:0000313" key="10">
    <source>
        <dbReference type="Proteomes" id="UP000050874"/>
    </source>
</evidence>
<comment type="caution">
    <text evidence="9">The sequence shown here is derived from an EMBL/GenBank/DDBJ whole genome shotgun (WGS) entry which is preliminary data.</text>
</comment>
<dbReference type="Pfam" id="PF00572">
    <property type="entry name" value="Ribosomal_L13"/>
    <property type="match status" value="1"/>
</dbReference>
<dbReference type="CDD" id="cd00392">
    <property type="entry name" value="Ribosomal_L13"/>
    <property type="match status" value="1"/>
</dbReference>
<evidence type="ECO:0000256" key="3">
    <source>
        <dbReference type="ARBA" id="ARBA00022980"/>
    </source>
</evidence>
<accession>A0A0R2PU75</accession>
<dbReference type="InterPro" id="IPR036899">
    <property type="entry name" value="Ribosomal_uL13_sf"/>
</dbReference>
<dbReference type="EMBL" id="LIAV01000103">
    <property type="protein sequence ID" value="KRO40498.1"/>
    <property type="molecule type" value="Genomic_DNA"/>
</dbReference>
<evidence type="ECO:0000313" key="9">
    <source>
        <dbReference type="EMBL" id="KRO40498.1"/>
    </source>
</evidence>
<dbReference type="GO" id="GO:0017148">
    <property type="term" value="P:negative regulation of translation"/>
    <property type="evidence" value="ECO:0007669"/>
    <property type="project" value="TreeGrafter"/>
</dbReference>
<dbReference type="Gene3D" id="3.90.1180.10">
    <property type="entry name" value="Ribosomal protein L13"/>
    <property type="match status" value="1"/>
</dbReference>
<gene>
    <name evidence="6 8" type="primary">rplM</name>
    <name evidence="9" type="ORF">ABR63_06990</name>
</gene>